<feature type="domain" description="HTH arsR-type" evidence="4">
    <location>
        <begin position="182"/>
        <end position="266"/>
    </location>
</feature>
<evidence type="ECO:0000313" key="6">
    <source>
        <dbReference type="Proteomes" id="UP000236584"/>
    </source>
</evidence>
<evidence type="ECO:0000256" key="1">
    <source>
        <dbReference type="ARBA" id="ARBA00023015"/>
    </source>
</evidence>
<dbReference type="GeneID" id="35590520"/>
<dbReference type="InterPro" id="IPR051011">
    <property type="entry name" value="Metal_resp_trans_reg"/>
</dbReference>
<reference evidence="5 6" key="1">
    <citation type="submission" date="2018-01" db="EMBL/GenBank/DDBJ databases">
        <title>Complete genome sequence of Salinigranum rubrum GX10T, an extremely halophilic archaeon isolated from a marine solar saltern.</title>
        <authorList>
            <person name="Han S."/>
        </authorList>
    </citation>
    <scope>NUCLEOTIDE SEQUENCE [LARGE SCALE GENOMIC DNA]</scope>
    <source>
        <strain evidence="5 6">GX10</strain>
    </source>
</reference>
<dbReference type="InterPro" id="IPR036390">
    <property type="entry name" value="WH_DNA-bd_sf"/>
</dbReference>
<dbReference type="EMBL" id="CP026309">
    <property type="protein sequence ID" value="AUV80321.1"/>
    <property type="molecule type" value="Genomic_DNA"/>
</dbReference>
<dbReference type="PANTHER" id="PTHR43132">
    <property type="entry name" value="ARSENICAL RESISTANCE OPERON REPRESSOR ARSR-RELATED"/>
    <property type="match status" value="1"/>
</dbReference>
<dbReference type="InterPro" id="IPR001845">
    <property type="entry name" value="HTH_ArsR_DNA-bd_dom"/>
</dbReference>
<keyword evidence="3" id="KW-0804">Transcription</keyword>
<dbReference type="SUPFAM" id="SSF46785">
    <property type="entry name" value="Winged helix' DNA-binding domain"/>
    <property type="match status" value="2"/>
</dbReference>
<name>A0A2I8VEI8_9EURY</name>
<dbReference type="KEGG" id="srub:C2R22_00485"/>
<gene>
    <name evidence="5" type="ORF">C2R22_00485</name>
</gene>
<dbReference type="CDD" id="cd00090">
    <property type="entry name" value="HTH_ARSR"/>
    <property type="match status" value="2"/>
</dbReference>
<evidence type="ECO:0000259" key="4">
    <source>
        <dbReference type="PROSITE" id="PS50987"/>
    </source>
</evidence>
<sequence length="266" mass="28093">MLVQTEKLASAVRSDSAAFTHGAGRTVGFAALVFLVVVLTAMPASAASAAPTGESALEPTDEDGCVAVAVTGLDSVGLDEVAEEVPSALDDGQRLVSHLDLPRRAPGIAFVVGYERRANGDALDNEVRAHVYRHVVEVPGRSIADLVRASGVDRSTLRYHVRILDRAGLVESRSVLGHHRVYPTPVDDRATAPAAALATQSTERVVRAVERLQPVGTTDLGSELGLATSTVSSHVDRLVAAGVLTREYDGRAVFVRLSPETRAFLD</sequence>
<accession>A0A2I8VEI8</accession>
<dbReference type="PROSITE" id="PS50987">
    <property type="entry name" value="HTH_ARSR_2"/>
    <property type="match status" value="1"/>
</dbReference>
<dbReference type="OrthoDB" id="28610at2157"/>
<dbReference type="Proteomes" id="UP000236584">
    <property type="component" value="Chromosome"/>
</dbReference>
<dbReference type="GO" id="GO:0003677">
    <property type="term" value="F:DNA binding"/>
    <property type="evidence" value="ECO:0007669"/>
    <property type="project" value="UniProtKB-KW"/>
</dbReference>
<evidence type="ECO:0000256" key="3">
    <source>
        <dbReference type="ARBA" id="ARBA00023163"/>
    </source>
</evidence>
<dbReference type="GO" id="GO:0003700">
    <property type="term" value="F:DNA-binding transcription factor activity"/>
    <property type="evidence" value="ECO:0007669"/>
    <property type="project" value="InterPro"/>
</dbReference>
<dbReference type="AlphaFoldDB" id="A0A2I8VEI8"/>
<dbReference type="InterPro" id="IPR036388">
    <property type="entry name" value="WH-like_DNA-bd_sf"/>
</dbReference>
<evidence type="ECO:0000256" key="2">
    <source>
        <dbReference type="ARBA" id="ARBA00023125"/>
    </source>
</evidence>
<dbReference type="Gene3D" id="1.10.10.10">
    <property type="entry name" value="Winged helix-like DNA-binding domain superfamily/Winged helix DNA-binding domain"/>
    <property type="match status" value="2"/>
</dbReference>
<keyword evidence="1" id="KW-0805">Transcription regulation</keyword>
<organism evidence="5 6">
    <name type="scientific">Salinigranum rubrum</name>
    <dbReference type="NCBI Taxonomy" id="755307"/>
    <lineage>
        <taxon>Archaea</taxon>
        <taxon>Methanobacteriati</taxon>
        <taxon>Methanobacteriota</taxon>
        <taxon>Stenosarchaea group</taxon>
        <taxon>Halobacteria</taxon>
        <taxon>Halobacteriales</taxon>
        <taxon>Haloferacaceae</taxon>
        <taxon>Salinigranum</taxon>
    </lineage>
</organism>
<dbReference type="InterPro" id="IPR011991">
    <property type="entry name" value="ArsR-like_HTH"/>
</dbReference>
<dbReference type="Pfam" id="PF12840">
    <property type="entry name" value="HTH_20"/>
    <property type="match status" value="1"/>
</dbReference>
<dbReference type="RefSeq" id="WP_103423829.1">
    <property type="nucleotide sequence ID" value="NZ_CP026309.1"/>
</dbReference>
<dbReference type="PANTHER" id="PTHR43132:SF2">
    <property type="entry name" value="ARSENICAL RESISTANCE OPERON REPRESSOR ARSR-RELATED"/>
    <property type="match status" value="1"/>
</dbReference>
<keyword evidence="6" id="KW-1185">Reference proteome</keyword>
<protein>
    <recommendedName>
        <fullName evidence="4">HTH arsR-type domain-containing protein</fullName>
    </recommendedName>
</protein>
<evidence type="ECO:0000313" key="5">
    <source>
        <dbReference type="EMBL" id="AUV80321.1"/>
    </source>
</evidence>
<proteinExistence type="predicted"/>
<keyword evidence="2" id="KW-0238">DNA-binding</keyword>